<reference evidence="6" key="2">
    <citation type="submission" date="2013-07" db="EMBL/GenBank/DDBJ databases">
        <authorList>
            <consortium name="The Broad Institute Genome Sequencing Platform"/>
            <person name="Cuomo C."/>
            <person name="Litvintseva A."/>
            <person name="Chen Y."/>
            <person name="Heitman J."/>
            <person name="Sun S."/>
            <person name="Springer D."/>
            <person name="Dromer F."/>
            <person name="Young S.K."/>
            <person name="Zeng Q."/>
            <person name="Gargeya S."/>
            <person name="Fitzgerald M."/>
            <person name="Abouelleil A."/>
            <person name="Alvarado L."/>
            <person name="Berlin A.M."/>
            <person name="Chapman S.B."/>
            <person name="Dewar J."/>
            <person name="Goldberg J."/>
            <person name="Griggs A."/>
            <person name="Gujja S."/>
            <person name="Hansen M."/>
            <person name="Howarth C."/>
            <person name="Imamovic A."/>
            <person name="Larimer J."/>
            <person name="McCowan C."/>
            <person name="Murphy C."/>
            <person name="Pearson M."/>
            <person name="Priest M."/>
            <person name="Roberts A."/>
            <person name="Saif S."/>
            <person name="Shea T."/>
            <person name="Sykes S."/>
            <person name="Wortman J."/>
            <person name="Nusbaum C."/>
            <person name="Birren B."/>
        </authorList>
    </citation>
    <scope>NUCLEOTIDE SEQUENCE</scope>
    <source>
        <strain evidence="6">CBS 10118</strain>
    </source>
</reference>
<dbReference type="Pfam" id="PF00018">
    <property type="entry name" value="SH3_1"/>
    <property type="match status" value="1"/>
</dbReference>
<dbReference type="Proteomes" id="UP000092730">
    <property type="component" value="Chromosome 4"/>
</dbReference>
<evidence type="ECO:0000313" key="5">
    <source>
        <dbReference type="EMBL" id="OCF25422.1"/>
    </source>
</evidence>
<feature type="domain" description="SH3" evidence="4">
    <location>
        <begin position="118"/>
        <end position="185"/>
    </location>
</feature>
<evidence type="ECO:0000256" key="1">
    <source>
        <dbReference type="ARBA" id="ARBA00022443"/>
    </source>
</evidence>
<accession>A0A1B9G318</accession>
<reference evidence="5" key="1">
    <citation type="submission" date="2013-07" db="EMBL/GenBank/DDBJ databases">
        <title>The Genome Sequence of Cryptococcus bestiolae CBS10118.</title>
        <authorList>
            <consortium name="The Broad Institute Genome Sequencing Platform"/>
            <person name="Cuomo C."/>
            <person name="Litvintseva A."/>
            <person name="Chen Y."/>
            <person name="Heitman J."/>
            <person name="Sun S."/>
            <person name="Springer D."/>
            <person name="Dromer F."/>
            <person name="Young S.K."/>
            <person name="Zeng Q."/>
            <person name="Gargeya S."/>
            <person name="Fitzgerald M."/>
            <person name="Abouelleil A."/>
            <person name="Alvarado L."/>
            <person name="Berlin A.M."/>
            <person name="Chapman S.B."/>
            <person name="Dewar J."/>
            <person name="Goldberg J."/>
            <person name="Griggs A."/>
            <person name="Gujja S."/>
            <person name="Hansen M."/>
            <person name="Howarth C."/>
            <person name="Imamovic A."/>
            <person name="Larimer J."/>
            <person name="McCowan C."/>
            <person name="Murphy C."/>
            <person name="Pearson M."/>
            <person name="Priest M."/>
            <person name="Roberts A."/>
            <person name="Saif S."/>
            <person name="Shea T."/>
            <person name="Sykes S."/>
            <person name="Wortman J."/>
            <person name="Nusbaum C."/>
            <person name="Birren B."/>
        </authorList>
    </citation>
    <scope>NUCLEOTIDE SEQUENCE [LARGE SCALE GENOMIC DNA]</scope>
    <source>
        <strain evidence="5">CBS 10118</strain>
    </source>
</reference>
<dbReference type="KEGG" id="kbi:30209641"/>
<dbReference type="CDD" id="cd00174">
    <property type="entry name" value="SH3"/>
    <property type="match status" value="1"/>
</dbReference>
<name>A0A1B9G318_9TREE</name>
<dbReference type="EMBL" id="CP144544">
    <property type="protein sequence ID" value="WVW84089.1"/>
    <property type="molecule type" value="Genomic_DNA"/>
</dbReference>
<reference evidence="5" key="3">
    <citation type="submission" date="2014-01" db="EMBL/GenBank/DDBJ databases">
        <title>Evolution of pathogenesis and genome organization in the Tremellales.</title>
        <authorList>
            <person name="Cuomo C."/>
            <person name="Litvintseva A."/>
            <person name="Heitman J."/>
            <person name="Chen Y."/>
            <person name="Sun S."/>
            <person name="Springer D."/>
            <person name="Dromer F."/>
            <person name="Young S."/>
            <person name="Zeng Q."/>
            <person name="Chapman S."/>
            <person name="Gujja S."/>
            <person name="Saif S."/>
            <person name="Birren B."/>
        </authorList>
    </citation>
    <scope>NUCLEOTIDE SEQUENCE</scope>
    <source>
        <strain evidence="5">CBS 10118</strain>
    </source>
</reference>
<dbReference type="PRINTS" id="PR00452">
    <property type="entry name" value="SH3DOMAIN"/>
</dbReference>
<proteinExistence type="predicted"/>
<dbReference type="OrthoDB" id="5983572at2759"/>
<dbReference type="RefSeq" id="XP_019046492.1">
    <property type="nucleotide sequence ID" value="XM_019191862.1"/>
</dbReference>
<dbReference type="SMART" id="SM00326">
    <property type="entry name" value="SH3"/>
    <property type="match status" value="1"/>
</dbReference>
<organism evidence="5">
    <name type="scientific">Kwoniella bestiolae CBS 10118</name>
    <dbReference type="NCBI Taxonomy" id="1296100"/>
    <lineage>
        <taxon>Eukaryota</taxon>
        <taxon>Fungi</taxon>
        <taxon>Dikarya</taxon>
        <taxon>Basidiomycota</taxon>
        <taxon>Agaricomycotina</taxon>
        <taxon>Tremellomycetes</taxon>
        <taxon>Tremellales</taxon>
        <taxon>Cryptococcaceae</taxon>
        <taxon>Kwoniella</taxon>
    </lineage>
</organism>
<feature type="region of interest" description="Disordered" evidence="3">
    <location>
        <begin position="39"/>
        <end position="121"/>
    </location>
</feature>
<evidence type="ECO:0000256" key="2">
    <source>
        <dbReference type="PROSITE-ProRule" id="PRU00192"/>
    </source>
</evidence>
<keyword evidence="1 2" id="KW-0728">SH3 domain</keyword>
<dbReference type="InterPro" id="IPR036028">
    <property type="entry name" value="SH3-like_dom_sf"/>
</dbReference>
<dbReference type="AlphaFoldDB" id="A0A1B9G318"/>
<gene>
    <name evidence="5" type="ORF">I302_05242</name>
    <name evidence="6" type="ORF">I302_106118</name>
</gene>
<evidence type="ECO:0000259" key="4">
    <source>
        <dbReference type="PROSITE" id="PS50002"/>
    </source>
</evidence>
<evidence type="ECO:0000313" key="6">
    <source>
        <dbReference type="EMBL" id="WVW84089.1"/>
    </source>
</evidence>
<dbReference type="InterPro" id="IPR050670">
    <property type="entry name" value="STAM"/>
</dbReference>
<feature type="compositionally biased region" description="Polar residues" evidence="3">
    <location>
        <begin position="63"/>
        <end position="76"/>
    </location>
</feature>
<dbReference type="InterPro" id="IPR001452">
    <property type="entry name" value="SH3_domain"/>
</dbReference>
<dbReference type="PROSITE" id="PS50002">
    <property type="entry name" value="SH3"/>
    <property type="match status" value="1"/>
</dbReference>
<dbReference type="VEuPathDB" id="FungiDB:I302_05242"/>
<feature type="compositionally biased region" description="Pro residues" evidence="3">
    <location>
        <begin position="96"/>
        <end position="116"/>
    </location>
</feature>
<dbReference type="GeneID" id="30209641"/>
<feature type="compositionally biased region" description="Pro residues" evidence="3">
    <location>
        <begin position="45"/>
        <end position="58"/>
    </location>
</feature>
<evidence type="ECO:0000256" key="3">
    <source>
        <dbReference type="SAM" id="MobiDB-lite"/>
    </source>
</evidence>
<dbReference type="STRING" id="1296100.A0A1B9G318"/>
<evidence type="ECO:0000313" key="7">
    <source>
        <dbReference type="Proteomes" id="UP000092730"/>
    </source>
</evidence>
<dbReference type="Gene3D" id="2.30.30.40">
    <property type="entry name" value="SH3 Domains"/>
    <property type="match status" value="1"/>
</dbReference>
<dbReference type="PANTHER" id="PTHR45929:SF7">
    <property type="entry name" value="LAS SEVENTEEN-BINDING PROTEIN 1"/>
    <property type="match status" value="1"/>
</dbReference>
<keyword evidence="7" id="KW-1185">Reference proteome</keyword>
<sequence length="301" mass="32443">MSQQPAQAFASHLINQTLSSIALLESLSIINPTDASLIRQKLPSPTGPFPSLNPPSPSPSSSFAGLNISQSPTSWTVRHAREDSIHSPPQQQPQVQAPPPQQPPQAAPAPSLPPRGRPAESRAKALWDFSGTEGDDLQFRSGDIIVIDEEVNEQWYRGRVIPKGHTVPIQRSGLFPSNYIEKLPPATYYSSPPPPPLQQQPQQMMVPYQGSAQSYYDQKPPPGQMQMMPPQQQMQGGVVVQEPQKDSKFGKIGGQLGTAFTTGIGFGAGSAIASEAVHASESANSVILSDRKTKASVRLVF</sequence>
<dbReference type="PANTHER" id="PTHR45929">
    <property type="entry name" value="JAK PATHWAY SIGNAL TRANSDUCTION ADAPTOR MOLECULE"/>
    <property type="match status" value="1"/>
</dbReference>
<reference evidence="6" key="4">
    <citation type="submission" date="2024-02" db="EMBL/GenBank/DDBJ databases">
        <title>Comparative genomics of Cryptococcus and Kwoniella reveals pathogenesis evolution and contrasting modes of karyotype evolution via chromosome fusion or intercentromeric recombination.</title>
        <authorList>
            <person name="Coelho M.A."/>
            <person name="David-Palma M."/>
            <person name="Shea T."/>
            <person name="Bowers K."/>
            <person name="McGinley-Smith S."/>
            <person name="Mohammad A.W."/>
            <person name="Gnirke A."/>
            <person name="Yurkov A.M."/>
            <person name="Nowrousian M."/>
            <person name="Sun S."/>
            <person name="Cuomo C.A."/>
            <person name="Heitman J."/>
        </authorList>
    </citation>
    <scope>NUCLEOTIDE SEQUENCE</scope>
    <source>
        <strain evidence="6">CBS 10118</strain>
    </source>
</reference>
<protein>
    <recommendedName>
        <fullName evidence="4">SH3 domain-containing protein</fullName>
    </recommendedName>
</protein>
<dbReference type="EMBL" id="KI894021">
    <property type="protein sequence ID" value="OCF25422.1"/>
    <property type="molecule type" value="Genomic_DNA"/>
</dbReference>
<dbReference type="SUPFAM" id="SSF50044">
    <property type="entry name" value="SH3-domain"/>
    <property type="match status" value="1"/>
</dbReference>